<feature type="region of interest" description="Disordered" evidence="5">
    <location>
        <begin position="216"/>
        <end position="269"/>
    </location>
</feature>
<dbReference type="FunFam" id="1.10.30.10:FF:000041">
    <property type="entry name" value="HMG box family protein"/>
    <property type="match status" value="1"/>
</dbReference>
<evidence type="ECO:0000313" key="7">
    <source>
        <dbReference type="EMBL" id="AFQ90566.1"/>
    </source>
</evidence>
<feature type="compositionally biased region" description="Low complexity" evidence="5">
    <location>
        <begin position="233"/>
        <end position="244"/>
    </location>
</feature>
<dbReference type="GO" id="GO:0000122">
    <property type="term" value="P:negative regulation of transcription by RNA polymerase II"/>
    <property type="evidence" value="ECO:0007669"/>
    <property type="project" value="TreeGrafter"/>
</dbReference>
<dbReference type="AlphaFoldDB" id="K4H8Z2"/>
<dbReference type="Gene3D" id="1.10.30.10">
    <property type="entry name" value="High mobility group box domain"/>
    <property type="match status" value="1"/>
</dbReference>
<feature type="DNA-binding region" description="HMG box" evidence="4">
    <location>
        <begin position="146"/>
        <end position="214"/>
    </location>
</feature>
<keyword evidence="3" id="KW-0804">Transcription</keyword>
<dbReference type="CDD" id="cd01389">
    <property type="entry name" value="HMG-box_ROX1-like"/>
    <property type="match status" value="1"/>
</dbReference>
<dbReference type="GO" id="GO:0005634">
    <property type="term" value="C:nucleus"/>
    <property type="evidence" value="ECO:0007669"/>
    <property type="project" value="UniProtKB-UniRule"/>
</dbReference>
<dbReference type="GO" id="GO:0000978">
    <property type="term" value="F:RNA polymerase II cis-regulatory region sequence-specific DNA binding"/>
    <property type="evidence" value="ECO:0007669"/>
    <property type="project" value="TreeGrafter"/>
</dbReference>
<protein>
    <submittedName>
        <fullName evidence="8">MAT1-2-1</fullName>
    </submittedName>
</protein>
<evidence type="ECO:0000256" key="4">
    <source>
        <dbReference type="PROSITE-ProRule" id="PRU00267"/>
    </source>
</evidence>
<accession>K4H8Z2</accession>
<keyword evidence="4" id="KW-0539">Nucleus</keyword>
<dbReference type="EMBL" id="JX169804">
    <property type="protein sequence ID" value="AFQ90569.1"/>
    <property type="molecule type" value="Genomic_DNA"/>
</dbReference>
<keyword evidence="2 4" id="KW-0238">DNA-binding</keyword>
<dbReference type="SMART" id="SM00398">
    <property type="entry name" value="HMG"/>
    <property type="match status" value="1"/>
</dbReference>
<feature type="region of interest" description="Disordered" evidence="5">
    <location>
        <begin position="128"/>
        <end position="147"/>
    </location>
</feature>
<dbReference type="PANTHER" id="PTHR10270:SF161">
    <property type="entry name" value="SEX-DETERMINING REGION Y PROTEIN"/>
    <property type="match status" value="1"/>
</dbReference>
<organism evidence="8">
    <name type="scientific">Hymenoscyphus fraxineus</name>
    <dbReference type="NCBI Taxonomy" id="746836"/>
    <lineage>
        <taxon>Eukaryota</taxon>
        <taxon>Fungi</taxon>
        <taxon>Dikarya</taxon>
        <taxon>Ascomycota</taxon>
        <taxon>Pezizomycotina</taxon>
        <taxon>Leotiomycetes</taxon>
        <taxon>Helotiales</taxon>
        <taxon>Helotiaceae</taxon>
        <taxon>Hymenoscyphus</taxon>
    </lineage>
</organism>
<dbReference type="PROSITE" id="PS50118">
    <property type="entry name" value="HMG_BOX_2"/>
    <property type="match status" value="1"/>
</dbReference>
<feature type="domain" description="HMG box" evidence="6">
    <location>
        <begin position="146"/>
        <end position="214"/>
    </location>
</feature>
<evidence type="ECO:0000313" key="8">
    <source>
        <dbReference type="EMBL" id="AFQ90569.1"/>
    </source>
</evidence>
<dbReference type="InterPro" id="IPR050140">
    <property type="entry name" value="SRY-related_HMG-box_TF-like"/>
</dbReference>
<evidence type="ECO:0000256" key="3">
    <source>
        <dbReference type="ARBA" id="ARBA00023163"/>
    </source>
</evidence>
<proteinExistence type="predicted"/>
<evidence type="ECO:0000256" key="2">
    <source>
        <dbReference type="ARBA" id="ARBA00023125"/>
    </source>
</evidence>
<dbReference type="InterPro" id="IPR036910">
    <property type="entry name" value="HMG_box_dom_sf"/>
</dbReference>
<evidence type="ECO:0000259" key="6">
    <source>
        <dbReference type="PROSITE" id="PS50118"/>
    </source>
</evidence>
<evidence type="ECO:0000256" key="1">
    <source>
        <dbReference type="ARBA" id="ARBA00023015"/>
    </source>
</evidence>
<dbReference type="InterPro" id="IPR009071">
    <property type="entry name" value="HMG_box_dom"/>
</dbReference>
<dbReference type="PANTHER" id="PTHR10270">
    <property type="entry name" value="SOX TRANSCRIPTION FACTOR"/>
    <property type="match status" value="1"/>
</dbReference>
<dbReference type="EMBL" id="JX169803">
    <property type="protein sequence ID" value="AFQ90566.1"/>
    <property type="molecule type" value="Genomic_DNA"/>
</dbReference>
<gene>
    <name evidence="8" type="primary">MAT1-2-1</name>
</gene>
<keyword evidence="1" id="KW-0805">Transcription regulation</keyword>
<dbReference type="GO" id="GO:0030154">
    <property type="term" value="P:cell differentiation"/>
    <property type="evidence" value="ECO:0007669"/>
    <property type="project" value="TreeGrafter"/>
</dbReference>
<sequence length="382" mass="42150">MSTSAVDTGELPLPAMSNQASGSWFILRLQLTPSNCLIAIPNFEFENWGPEDKFAILAAFSNMTGAHGIYVRDYAQPRTFLGPVQFFKSQNVLYADDGVALLLPPPVSDLSALPPFPDQTIMTNDVVAPADNDTEPTSDNTPNLRVPRPPNAFILYRKHHHASIVAQNPSVHNNKISQIIGKMWSEETDEVTNYFKAQADQAKVEHAIKYPNYQYQPRKPSEKKRRMTKKKAATLAANATEAMTSSHKDSESSGADLTQSSLPLNRKTKNRVVKQTKTANNIAAIAQAIETRFDIAENVNVRVINNLATDSFELPDVIGVNDFDTAVNANGFDTTQFDNIGYSGRAGSSDNINTLFFPANNEVLSRDRADGWLLFAQSQGWI</sequence>
<dbReference type="GO" id="GO:0001228">
    <property type="term" value="F:DNA-binding transcription activator activity, RNA polymerase II-specific"/>
    <property type="evidence" value="ECO:0007669"/>
    <property type="project" value="TreeGrafter"/>
</dbReference>
<feature type="compositionally biased region" description="Polar residues" evidence="5">
    <location>
        <begin position="252"/>
        <end position="263"/>
    </location>
</feature>
<reference evidence="8" key="1">
    <citation type="journal article" date="2012" name="Fungal Genet. Biol.">
        <title>Reproductive mode and life cycle of the ash dieback pathogen Hymenoscyphus pseudoalbidus.</title>
        <authorList>
            <person name="Gross A."/>
            <person name="Zaffarano P.L."/>
            <person name="Duo A."/>
            <person name="Grunig C.R."/>
        </authorList>
    </citation>
    <scope>NUCLEOTIDE SEQUENCE</scope>
    <source>
        <strain evidence="7">Abts_33</strain>
        <strain evidence="8">Muenc_r_41</strain>
    </source>
</reference>
<evidence type="ECO:0000256" key="5">
    <source>
        <dbReference type="SAM" id="MobiDB-lite"/>
    </source>
</evidence>
<dbReference type="Pfam" id="PF00505">
    <property type="entry name" value="HMG_box"/>
    <property type="match status" value="1"/>
</dbReference>
<name>K4H8Z2_9HELO</name>
<dbReference type="SUPFAM" id="SSF47095">
    <property type="entry name" value="HMG-box"/>
    <property type="match status" value="1"/>
</dbReference>
<feature type="compositionally biased region" description="Basic residues" evidence="5">
    <location>
        <begin position="221"/>
        <end position="232"/>
    </location>
</feature>